<reference evidence="2 3" key="2">
    <citation type="journal article" date="2012" name="Open Biol.">
        <title>Characteristics of nucleosomes and linker DNA regions on the genome of the basidiomycete Mixia osmundae revealed by mono- and dinucleosome mapping.</title>
        <authorList>
            <person name="Nishida H."/>
            <person name="Kondo S."/>
            <person name="Matsumoto T."/>
            <person name="Suzuki Y."/>
            <person name="Yoshikawa H."/>
            <person name="Taylor T.D."/>
            <person name="Sugiyama J."/>
        </authorList>
    </citation>
    <scope>NUCLEOTIDE SEQUENCE [LARGE SCALE GENOMIC DNA]</scope>
    <source>
        <strain evidence="3">CBS 9802 / IAM 14324 / JCM 22182 / KY 12970</strain>
    </source>
</reference>
<organism evidence="2 3">
    <name type="scientific">Mixia osmundae (strain CBS 9802 / IAM 14324 / JCM 22182 / KY 12970)</name>
    <dbReference type="NCBI Taxonomy" id="764103"/>
    <lineage>
        <taxon>Eukaryota</taxon>
        <taxon>Fungi</taxon>
        <taxon>Dikarya</taxon>
        <taxon>Basidiomycota</taxon>
        <taxon>Pucciniomycotina</taxon>
        <taxon>Mixiomycetes</taxon>
        <taxon>Mixiales</taxon>
        <taxon>Mixiaceae</taxon>
        <taxon>Mixia</taxon>
    </lineage>
</organism>
<dbReference type="EMBL" id="BABT02000220">
    <property type="protein sequence ID" value="GAA99400.1"/>
    <property type="molecule type" value="Genomic_DNA"/>
</dbReference>
<evidence type="ECO:0000313" key="2">
    <source>
        <dbReference type="EMBL" id="GAA99400.1"/>
    </source>
</evidence>
<sequence length="266" mass="29880">MLGRSALRASLIGSVFSARPMSTGSDWRTRVRQPDCPSRWPYSDADFQRIDESSDLEFYAPPRLVHHIDDGCRAALAAYYDDVLPSKSATPLSAIKVLDLCSSWVSHLPARLDDKKQYHVLGLGMNARELAANEQLSRWLVKDLNQDASLPVETAENESFDAAICSVSIDYLVRPREILREIGRLLKKGSSVHLAFSNRMFATKVVGRWLRISEDERCQMVADYLHFATNSQGDPIFANVEIVTVIPKEGWGSSDPLWVIRATKRT</sequence>
<feature type="domain" description="Methyltransferase type 11" evidence="1">
    <location>
        <begin position="125"/>
        <end position="191"/>
    </location>
</feature>
<dbReference type="Pfam" id="PF08241">
    <property type="entry name" value="Methyltransf_11"/>
    <property type="match status" value="1"/>
</dbReference>
<evidence type="ECO:0000259" key="1">
    <source>
        <dbReference type="Pfam" id="PF08241"/>
    </source>
</evidence>
<dbReference type="SUPFAM" id="SSF53335">
    <property type="entry name" value="S-adenosyl-L-methionine-dependent methyltransferases"/>
    <property type="match status" value="1"/>
</dbReference>
<proteinExistence type="predicted"/>
<dbReference type="OrthoDB" id="2013972at2759"/>
<dbReference type="InterPro" id="IPR029063">
    <property type="entry name" value="SAM-dependent_MTases_sf"/>
</dbReference>
<reference evidence="2 3" key="1">
    <citation type="journal article" date="2011" name="J. Gen. Appl. Microbiol.">
        <title>Draft genome sequencing of the enigmatic basidiomycete Mixia osmundae.</title>
        <authorList>
            <person name="Nishida H."/>
            <person name="Nagatsuka Y."/>
            <person name="Sugiyama J."/>
        </authorList>
    </citation>
    <scope>NUCLEOTIDE SEQUENCE [LARGE SCALE GENOMIC DNA]</scope>
    <source>
        <strain evidence="3">CBS 9802 / IAM 14324 / JCM 22182 / KY 12970</strain>
    </source>
</reference>
<dbReference type="PANTHER" id="PTHR43036:SF2">
    <property type="entry name" value="OS04G0481300 PROTEIN"/>
    <property type="match status" value="1"/>
</dbReference>
<dbReference type="Gene3D" id="3.40.50.150">
    <property type="entry name" value="Vaccinia Virus protein VP39"/>
    <property type="match status" value="1"/>
</dbReference>
<dbReference type="InParanoid" id="G7E9T1"/>
<keyword evidence="3" id="KW-1185">Reference proteome</keyword>
<dbReference type="HOGENOM" id="CLU_072455_1_1_1"/>
<dbReference type="CDD" id="cd02440">
    <property type="entry name" value="AdoMet_MTases"/>
    <property type="match status" value="1"/>
</dbReference>
<gene>
    <name evidence="2" type="primary">Mo06098</name>
    <name evidence="2" type="ORF">E5Q_06098</name>
</gene>
<dbReference type="PANTHER" id="PTHR43036">
    <property type="entry name" value="OSJNBB0011N17.9 PROTEIN"/>
    <property type="match status" value="1"/>
</dbReference>
<comment type="caution">
    <text evidence="2">The sequence shown here is derived from an EMBL/GenBank/DDBJ whole genome shotgun (WGS) entry which is preliminary data.</text>
</comment>
<dbReference type="AlphaFoldDB" id="G7E9T1"/>
<dbReference type="eggNOG" id="ENOG502QS7X">
    <property type="taxonomic scope" value="Eukaryota"/>
</dbReference>
<name>G7E9T1_MIXOS</name>
<evidence type="ECO:0000313" key="3">
    <source>
        <dbReference type="Proteomes" id="UP000009131"/>
    </source>
</evidence>
<dbReference type="Proteomes" id="UP000009131">
    <property type="component" value="Unassembled WGS sequence"/>
</dbReference>
<dbReference type="GO" id="GO:0008757">
    <property type="term" value="F:S-adenosylmethionine-dependent methyltransferase activity"/>
    <property type="evidence" value="ECO:0007669"/>
    <property type="project" value="InterPro"/>
</dbReference>
<accession>G7E9T1</accession>
<protein>
    <recommendedName>
        <fullName evidence="1">Methyltransferase type 11 domain-containing protein</fullName>
    </recommendedName>
</protein>
<dbReference type="InterPro" id="IPR013216">
    <property type="entry name" value="Methyltransf_11"/>
</dbReference>